<evidence type="ECO:0000256" key="1">
    <source>
        <dbReference type="SAM" id="MobiDB-lite"/>
    </source>
</evidence>
<reference evidence="3" key="1">
    <citation type="journal article" date="2019" name="Int. J. Syst. Evol. Microbiol.">
        <title>The Global Catalogue of Microorganisms (GCM) 10K type strain sequencing project: providing services to taxonomists for standard genome sequencing and annotation.</title>
        <authorList>
            <consortium name="The Broad Institute Genomics Platform"/>
            <consortium name="The Broad Institute Genome Sequencing Center for Infectious Disease"/>
            <person name="Wu L."/>
            <person name="Ma J."/>
        </authorList>
    </citation>
    <scope>NUCLEOTIDE SEQUENCE [LARGE SCALE GENOMIC DNA]</scope>
    <source>
        <strain evidence="3">JCM 17986</strain>
    </source>
</reference>
<dbReference type="EMBL" id="BAABHS010000007">
    <property type="protein sequence ID" value="GAA4959178.1"/>
    <property type="molecule type" value="Genomic_DNA"/>
</dbReference>
<sequence>MAEDARRNEYGPAGASGSEGRSRDWDTTLTEVDRRYAHVRACLNPTYAGLLPGIVQPVMKKIASSLIDAIPPSRRGDPQVAQWVIGALDTAVERLPQPDTRQLEDAVRFQVAAAAESMQGLILWDHAKRDGVLHARAYERHFAAAADLLRSYARVSGNQLGGAAAAALAAEIKPAVRDRQAGAEALTTTVPGEKAKAARTAMSQTWFRVPPSLLRFIAQHQPTTIDVPGARLGPVNAKSVAYRPPAPAEESRAAPVNRGAGRFPTRGQVRELGR</sequence>
<protein>
    <submittedName>
        <fullName evidence="2">Uncharacterized protein</fullName>
    </submittedName>
</protein>
<name>A0ABP9H678_9ACTN</name>
<comment type="caution">
    <text evidence="2">The sequence shown here is derived from an EMBL/GenBank/DDBJ whole genome shotgun (WGS) entry which is preliminary data.</text>
</comment>
<gene>
    <name evidence="2" type="ORF">GCM10023205_22540</name>
</gene>
<feature type="region of interest" description="Disordered" evidence="1">
    <location>
        <begin position="243"/>
        <end position="274"/>
    </location>
</feature>
<organism evidence="2 3">
    <name type="scientific">Yinghuangia aomiensis</name>
    <dbReference type="NCBI Taxonomy" id="676205"/>
    <lineage>
        <taxon>Bacteria</taxon>
        <taxon>Bacillati</taxon>
        <taxon>Actinomycetota</taxon>
        <taxon>Actinomycetes</taxon>
        <taxon>Kitasatosporales</taxon>
        <taxon>Streptomycetaceae</taxon>
        <taxon>Yinghuangia</taxon>
    </lineage>
</organism>
<feature type="region of interest" description="Disordered" evidence="1">
    <location>
        <begin position="1"/>
        <end position="25"/>
    </location>
</feature>
<accession>A0ABP9H678</accession>
<dbReference type="Proteomes" id="UP001500466">
    <property type="component" value="Unassembled WGS sequence"/>
</dbReference>
<keyword evidence="3" id="KW-1185">Reference proteome</keyword>
<evidence type="ECO:0000313" key="2">
    <source>
        <dbReference type="EMBL" id="GAA4959178.1"/>
    </source>
</evidence>
<proteinExistence type="predicted"/>
<evidence type="ECO:0000313" key="3">
    <source>
        <dbReference type="Proteomes" id="UP001500466"/>
    </source>
</evidence>